<evidence type="ECO:0000313" key="2">
    <source>
        <dbReference type="EMBL" id="CAJ1934502.1"/>
    </source>
</evidence>
<feature type="domain" description="Helicase-associated" evidence="1">
    <location>
        <begin position="268"/>
        <end position="335"/>
    </location>
</feature>
<evidence type="ECO:0000313" key="3">
    <source>
        <dbReference type="Proteomes" id="UP001295423"/>
    </source>
</evidence>
<accession>A0AAD2FIN7</accession>
<dbReference type="AlphaFoldDB" id="A0AAD2FIN7"/>
<reference evidence="2" key="1">
    <citation type="submission" date="2023-08" db="EMBL/GenBank/DDBJ databases">
        <authorList>
            <person name="Audoor S."/>
            <person name="Bilcke G."/>
        </authorList>
    </citation>
    <scope>NUCLEOTIDE SEQUENCE</scope>
</reference>
<gene>
    <name evidence="2" type="ORF">CYCCA115_LOCUS3842</name>
</gene>
<dbReference type="EMBL" id="CAKOGP040000335">
    <property type="protein sequence ID" value="CAJ1934502.1"/>
    <property type="molecule type" value="Genomic_DNA"/>
</dbReference>
<keyword evidence="3" id="KW-1185">Reference proteome</keyword>
<sequence>MSSLSELINCCGCTMIFTADNDKLHKDSESYSDLLDEGLLSFMECPLPSFQMTFSSSSYSSSHPAICFEDPFDDPSMEPIPIGRPNTPSGQQLSFLQSVHDASSSFVTGDVEGGLPPSSLELNNKASDVKLRRDLIDILGPIINTDGTKRSCEASFTNINQGAHSVKRQRTSHMMQASPAAGEESTARFRPYQEAQWQEQFQKLVQYKLTHGHCCVPHSCQEDPVLARWVKRQRYQYKKFNDNDHTSTMTTRRIRDLESLGFVWKSHASAWEEKFNELKAFKHQRGHCNVPAHYPENTALSTWVKCQRRQYKLFMSGASASMTMGRLRQLKSVDFVFDASNKKVCVPGTTFETRRLMQRT</sequence>
<dbReference type="Gene3D" id="6.10.140.530">
    <property type="match status" value="2"/>
</dbReference>
<protein>
    <recommendedName>
        <fullName evidence="1">Helicase-associated domain-containing protein</fullName>
    </recommendedName>
</protein>
<dbReference type="PANTHER" id="PTHR33418:SF1">
    <property type="entry name" value="HELICASE-ASSOCIATED DOMAIN-CONTAINING PROTEIN"/>
    <property type="match status" value="1"/>
</dbReference>
<name>A0AAD2FIN7_9STRA</name>
<proteinExistence type="predicted"/>
<dbReference type="Proteomes" id="UP001295423">
    <property type="component" value="Unassembled WGS sequence"/>
</dbReference>
<feature type="domain" description="Helicase-associated" evidence="1">
    <location>
        <begin position="193"/>
        <end position="262"/>
    </location>
</feature>
<dbReference type="Pfam" id="PF03457">
    <property type="entry name" value="HA"/>
    <property type="match status" value="2"/>
</dbReference>
<evidence type="ECO:0000259" key="1">
    <source>
        <dbReference type="Pfam" id="PF03457"/>
    </source>
</evidence>
<dbReference type="PANTHER" id="PTHR33418">
    <property type="entry name" value="HELICASE-ASSOCIATED"/>
    <property type="match status" value="1"/>
</dbReference>
<dbReference type="InterPro" id="IPR005114">
    <property type="entry name" value="Helicase_assoc"/>
</dbReference>
<organism evidence="2 3">
    <name type="scientific">Cylindrotheca closterium</name>
    <dbReference type="NCBI Taxonomy" id="2856"/>
    <lineage>
        <taxon>Eukaryota</taxon>
        <taxon>Sar</taxon>
        <taxon>Stramenopiles</taxon>
        <taxon>Ochrophyta</taxon>
        <taxon>Bacillariophyta</taxon>
        <taxon>Bacillariophyceae</taxon>
        <taxon>Bacillariophycidae</taxon>
        <taxon>Bacillariales</taxon>
        <taxon>Bacillariaceae</taxon>
        <taxon>Cylindrotheca</taxon>
    </lineage>
</organism>
<comment type="caution">
    <text evidence="2">The sequence shown here is derived from an EMBL/GenBank/DDBJ whole genome shotgun (WGS) entry which is preliminary data.</text>
</comment>